<dbReference type="PROSITE" id="PS50830">
    <property type="entry name" value="TNASE_3"/>
    <property type="match status" value="1"/>
</dbReference>
<evidence type="ECO:0000313" key="3">
    <source>
        <dbReference type="EMBL" id="VEU75507.1"/>
    </source>
</evidence>
<reference evidence="3 4" key="1">
    <citation type="submission" date="2019-01" db="EMBL/GenBank/DDBJ databases">
        <authorList>
            <consortium name="Pathogen Informatics"/>
        </authorList>
    </citation>
    <scope>NUCLEOTIDE SEQUENCE [LARGE SCALE GENOMIC DNA]</scope>
    <source>
        <strain evidence="3 4">NCTC10168</strain>
    </source>
</reference>
<evidence type="ECO:0000313" key="4">
    <source>
        <dbReference type="Proteomes" id="UP000290243"/>
    </source>
</evidence>
<dbReference type="EC" id="3.1.31.1" evidence="3"/>
<evidence type="ECO:0000256" key="1">
    <source>
        <dbReference type="SAM" id="SignalP"/>
    </source>
</evidence>
<dbReference type="KEGG" id="mmau:NCTC10168_00429"/>
<dbReference type="SMART" id="SM00318">
    <property type="entry name" value="SNc"/>
    <property type="match status" value="1"/>
</dbReference>
<dbReference type="Gene3D" id="2.40.50.90">
    <property type="match status" value="1"/>
</dbReference>
<dbReference type="InterPro" id="IPR016071">
    <property type="entry name" value="Staphylococal_nuclease_OB-fold"/>
</dbReference>
<gene>
    <name evidence="3" type="primary">nucH</name>
    <name evidence="3" type="ORF">NCTC10168_00429</name>
</gene>
<keyword evidence="1" id="KW-0732">Signal</keyword>
<dbReference type="GO" id="GO:1990599">
    <property type="term" value="F:3' overhang single-stranded DNA endodeoxyribonuclease activity"/>
    <property type="evidence" value="ECO:0007669"/>
    <property type="project" value="UniProtKB-EC"/>
</dbReference>
<dbReference type="AlphaFoldDB" id="A0A449B4I0"/>
<feature type="signal peptide" evidence="1">
    <location>
        <begin position="1"/>
        <end position="23"/>
    </location>
</feature>
<feature type="domain" description="TNase-like" evidence="2">
    <location>
        <begin position="38"/>
        <end position="181"/>
    </location>
</feature>
<dbReference type="Pfam" id="PF00565">
    <property type="entry name" value="SNase"/>
    <property type="match status" value="1"/>
</dbReference>
<dbReference type="RefSeq" id="WP_129646662.1">
    <property type="nucleotide sequence ID" value="NZ_LR215037.1"/>
</dbReference>
<organism evidence="3 4">
    <name type="scientific">Mycoplasmopsis maculosa</name>
    <dbReference type="NCBI Taxonomy" id="114885"/>
    <lineage>
        <taxon>Bacteria</taxon>
        <taxon>Bacillati</taxon>
        <taxon>Mycoplasmatota</taxon>
        <taxon>Mycoplasmoidales</taxon>
        <taxon>Metamycoplasmataceae</taxon>
        <taxon>Mycoplasmopsis</taxon>
    </lineage>
</organism>
<protein>
    <submittedName>
        <fullName evidence="3">Thermonuclease</fullName>
        <ecNumber evidence="3">3.1.31.1</ecNumber>
    </submittedName>
</protein>
<sequence>MKKQICGLIILMSFFITSCSFNNAPSFGNKIKIENNIKIIDGDTISFNTNEDRNVIRIFGIDAPEIFKTWKDNAKYENYYAQKAAAFIKEIWNKSEEFYYIPLKKDKYNRIVSKLFYRYFGKEYDIGYELVKEGLARVKYIDIVNKKSEYFTNAEENVNYFYLLKKIENLAKISKKNIWSKSLNEVFHKK</sequence>
<dbReference type="OrthoDB" id="401280at2"/>
<dbReference type="EMBL" id="LR215037">
    <property type="protein sequence ID" value="VEU75507.1"/>
    <property type="molecule type" value="Genomic_DNA"/>
</dbReference>
<accession>A0A449B4I0</accession>
<keyword evidence="4" id="KW-1185">Reference proteome</keyword>
<keyword evidence="3" id="KW-0378">Hydrolase</keyword>
<proteinExistence type="predicted"/>
<dbReference type="SUPFAM" id="SSF50199">
    <property type="entry name" value="Staphylococcal nuclease"/>
    <property type="match status" value="1"/>
</dbReference>
<dbReference type="PROSITE" id="PS51257">
    <property type="entry name" value="PROKAR_LIPOPROTEIN"/>
    <property type="match status" value="1"/>
</dbReference>
<dbReference type="Proteomes" id="UP000290243">
    <property type="component" value="Chromosome"/>
</dbReference>
<name>A0A449B4I0_9BACT</name>
<evidence type="ECO:0000259" key="2">
    <source>
        <dbReference type="PROSITE" id="PS50830"/>
    </source>
</evidence>
<dbReference type="InterPro" id="IPR035437">
    <property type="entry name" value="SNase_OB-fold_sf"/>
</dbReference>
<feature type="chain" id="PRO_5019485465" evidence="1">
    <location>
        <begin position="24"/>
        <end position="190"/>
    </location>
</feature>